<comment type="caution">
    <text evidence="2">The sequence shown here is derived from an EMBL/GenBank/DDBJ whole genome shotgun (WGS) entry which is preliminary data.</text>
</comment>
<feature type="region of interest" description="Disordered" evidence="1">
    <location>
        <begin position="104"/>
        <end position="134"/>
    </location>
</feature>
<accession>A0AAD4HTC1</accession>
<keyword evidence="3" id="KW-1185">Reference proteome</keyword>
<name>A0AAD4HTC1_9PEZI</name>
<protein>
    <submittedName>
        <fullName evidence="2">Uncharacterized protein</fullName>
    </submittedName>
</protein>
<proteinExistence type="predicted"/>
<reference evidence="2" key="1">
    <citation type="submission" date="2023-02" db="EMBL/GenBank/DDBJ databases">
        <authorList>
            <person name="Palmer J.M."/>
        </authorList>
    </citation>
    <scope>NUCLEOTIDE SEQUENCE</scope>
    <source>
        <strain evidence="2">FW57</strain>
    </source>
</reference>
<dbReference type="Proteomes" id="UP001197093">
    <property type="component" value="Unassembled WGS sequence"/>
</dbReference>
<dbReference type="EMBL" id="JAHCVI010000005">
    <property type="protein sequence ID" value="KAG7284674.1"/>
    <property type="molecule type" value="Genomic_DNA"/>
</dbReference>
<evidence type="ECO:0000313" key="3">
    <source>
        <dbReference type="Proteomes" id="UP001197093"/>
    </source>
</evidence>
<evidence type="ECO:0000256" key="1">
    <source>
        <dbReference type="SAM" id="MobiDB-lite"/>
    </source>
</evidence>
<evidence type="ECO:0000313" key="2">
    <source>
        <dbReference type="EMBL" id="KAG7284674.1"/>
    </source>
</evidence>
<sequence length="258" mass="28830">MKSWNGYNYYTTDPQKWVQLMNLSTAEWNIGPLPPNVVAIPGPLNSSYNFPAGVLVIENASRTTFGSRDIENVIFGATAGLVPLWALPWFGYHWWQGTLLNPKGSAHHDEEPDDGGGYPRDASPSGTTVFGSGGGGGGFMPADRFREELDAIYEDVRTELELYERTIQVDGVSAEDVEGGTELLRKLYETRLKIWASQNALEYSNEEWDLWLDQCDALMAGLKSLVDSWNTRQNLAGWSPEEQNEIAQLAEMLKRVSY</sequence>
<gene>
    <name evidence="2" type="ORF">NEMBOFW57_009283</name>
</gene>
<dbReference type="AlphaFoldDB" id="A0AAD4HTC1"/>
<organism evidence="2 3">
    <name type="scientific">Staphylotrichum longicolle</name>
    <dbReference type="NCBI Taxonomy" id="669026"/>
    <lineage>
        <taxon>Eukaryota</taxon>
        <taxon>Fungi</taxon>
        <taxon>Dikarya</taxon>
        <taxon>Ascomycota</taxon>
        <taxon>Pezizomycotina</taxon>
        <taxon>Sordariomycetes</taxon>
        <taxon>Sordariomycetidae</taxon>
        <taxon>Sordariales</taxon>
        <taxon>Chaetomiaceae</taxon>
        <taxon>Staphylotrichum</taxon>
    </lineage>
</organism>